<reference evidence="2 3" key="1">
    <citation type="submission" date="2016-06" db="EMBL/GenBank/DDBJ databases">
        <authorList>
            <person name="Kjaerup R.B."/>
            <person name="Dalgaard T.S."/>
            <person name="Juul-Madsen H.R."/>
        </authorList>
    </citation>
    <scope>NUCLEOTIDE SEQUENCE [LARGE SCALE GENOMIC DNA]</scope>
    <source>
        <strain evidence="2 3">DSM 43363</strain>
    </source>
</reference>
<dbReference type="Pfam" id="PF08757">
    <property type="entry name" value="CotH"/>
    <property type="match status" value="1"/>
</dbReference>
<evidence type="ECO:0000256" key="1">
    <source>
        <dbReference type="SAM" id="MobiDB-lite"/>
    </source>
</evidence>
<name>A0A1C6VYG3_9ACTN</name>
<dbReference type="EMBL" id="FMIC01000002">
    <property type="protein sequence ID" value="SCL70940.1"/>
    <property type="molecule type" value="Genomic_DNA"/>
</dbReference>
<feature type="compositionally biased region" description="Gly residues" evidence="1">
    <location>
        <begin position="138"/>
        <end position="151"/>
    </location>
</feature>
<organism evidence="2 3">
    <name type="scientific">Micromonospora peucetia</name>
    <dbReference type="NCBI Taxonomy" id="47871"/>
    <lineage>
        <taxon>Bacteria</taxon>
        <taxon>Bacillati</taxon>
        <taxon>Actinomycetota</taxon>
        <taxon>Actinomycetes</taxon>
        <taxon>Micromonosporales</taxon>
        <taxon>Micromonosporaceae</taxon>
        <taxon>Micromonospora</taxon>
    </lineage>
</organism>
<dbReference type="STRING" id="47871.GA0070608_4488"/>
<keyword evidence="2" id="KW-0946">Virion</keyword>
<accession>A0A1C6VYG3</accession>
<keyword evidence="2" id="KW-0167">Capsid protein</keyword>
<sequence>MPAPPAGPGRRLLRRIPVRVRHYWRLLAGCLALLVVLTVGFSTVRVQPYVTSGGGRSGDEVTQNLAGTRDLFDPTVAHSISLTFRDPDYERMVDAFAKEGEKEYLEADLTIDGSTVPSVGIRLKGNSTLAGLTRDGEVIGGRPGGQGGPTDGEGPARGAPGAGGPGGARPAGPGAAGNRPEAAGGAARPGGGAGRTTLKAEEPETLPWLIRFDEFVAGRRYQGHREIAVRVGGMGGGSTVLNEAVSLRVLAEAGEAAPEYAYSRFVVNDRPATARLVIEHPDSTFADGLDGDGVLYKSLATGSFTDQGDDPTEYQDDFSQVTGRGDQDLQPVIDLVRWVADSSDAEFDAQLADHVDVASFARYVAWQNLLLNFDDMSGPGRNYYLWYDLTTKKFTVVGWDYNLTFSGSADQGPHDTGRMGGGQMPEGAPPGRAPGQGDGERVGGGPGGGHKLKERFLASSAFTDVYERAYRELYREVYTDATALTALDDLAGVVSTIEGHHAQSLATETERLRTLIRERTSSLARHEVVTKS</sequence>
<dbReference type="OrthoDB" id="3280828at2"/>
<dbReference type="Proteomes" id="UP000199343">
    <property type="component" value="Unassembled WGS sequence"/>
</dbReference>
<proteinExistence type="predicted"/>
<protein>
    <submittedName>
        <fullName evidence="2">Spore coat protein CotH</fullName>
    </submittedName>
</protein>
<evidence type="ECO:0000313" key="3">
    <source>
        <dbReference type="Proteomes" id="UP000199343"/>
    </source>
</evidence>
<feature type="compositionally biased region" description="Gly residues" evidence="1">
    <location>
        <begin position="160"/>
        <end position="169"/>
    </location>
</feature>
<dbReference type="AlphaFoldDB" id="A0A1C6VYG3"/>
<feature type="region of interest" description="Disordered" evidence="1">
    <location>
        <begin position="410"/>
        <end position="448"/>
    </location>
</feature>
<dbReference type="RefSeq" id="WP_091630452.1">
    <property type="nucleotide sequence ID" value="NZ_FMIC01000002.1"/>
</dbReference>
<dbReference type="InterPro" id="IPR014867">
    <property type="entry name" value="Spore_coat_CotH_CotH2/3/7"/>
</dbReference>
<feature type="region of interest" description="Disordered" evidence="1">
    <location>
        <begin position="133"/>
        <end position="200"/>
    </location>
</feature>
<evidence type="ECO:0000313" key="2">
    <source>
        <dbReference type="EMBL" id="SCL70940.1"/>
    </source>
</evidence>
<dbReference type="PANTHER" id="PTHR40050:SF1">
    <property type="entry name" value="INNER SPORE COAT PROTEIN H"/>
    <property type="match status" value="1"/>
</dbReference>
<feature type="compositionally biased region" description="Gly residues" evidence="1">
    <location>
        <begin position="434"/>
        <end position="448"/>
    </location>
</feature>
<feature type="compositionally biased region" description="Low complexity" evidence="1">
    <location>
        <begin position="170"/>
        <end position="186"/>
    </location>
</feature>
<dbReference type="PANTHER" id="PTHR40050">
    <property type="entry name" value="INNER SPORE COAT PROTEIN H"/>
    <property type="match status" value="1"/>
</dbReference>
<gene>
    <name evidence="2" type="ORF">GA0070608_4488</name>
</gene>